<reference evidence="2 3" key="1">
    <citation type="submission" date="2019-02" db="EMBL/GenBank/DDBJ databases">
        <title>Deep-cultivation of Planctomycetes and their phenomic and genomic characterization uncovers novel biology.</title>
        <authorList>
            <person name="Wiegand S."/>
            <person name="Jogler M."/>
            <person name="Boedeker C."/>
            <person name="Pinto D."/>
            <person name="Vollmers J."/>
            <person name="Rivas-Marin E."/>
            <person name="Kohn T."/>
            <person name="Peeters S.H."/>
            <person name="Heuer A."/>
            <person name="Rast P."/>
            <person name="Oberbeckmann S."/>
            <person name="Bunk B."/>
            <person name="Jeske O."/>
            <person name="Meyerdierks A."/>
            <person name="Storesund J.E."/>
            <person name="Kallscheuer N."/>
            <person name="Luecker S."/>
            <person name="Lage O.M."/>
            <person name="Pohl T."/>
            <person name="Merkel B.J."/>
            <person name="Hornburger P."/>
            <person name="Mueller R.-W."/>
            <person name="Bruemmer F."/>
            <person name="Labrenz M."/>
            <person name="Spormann A.M."/>
            <person name="Op den Camp H."/>
            <person name="Overmann J."/>
            <person name="Amann R."/>
            <person name="Jetten M.S.M."/>
            <person name="Mascher T."/>
            <person name="Medema M.H."/>
            <person name="Devos D.P."/>
            <person name="Kaster A.-K."/>
            <person name="Ovreas L."/>
            <person name="Rohde M."/>
            <person name="Galperin M.Y."/>
            <person name="Jogler C."/>
        </authorList>
    </citation>
    <scope>NUCLEOTIDE SEQUENCE [LARGE SCALE GENOMIC DNA]</scope>
    <source>
        <strain evidence="2 3">Q31a</strain>
    </source>
</reference>
<dbReference type="InterPro" id="IPR011051">
    <property type="entry name" value="RmlC_Cupin_sf"/>
</dbReference>
<protein>
    <submittedName>
        <fullName evidence="2">Cupin domain protein</fullName>
    </submittedName>
</protein>
<dbReference type="Pfam" id="PF07883">
    <property type="entry name" value="Cupin_2"/>
    <property type="match status" value="1"/>
</dbReference>
<accession>A0A518G7P5</accession>
<dbReference type="PANTHER" id="PTHR37694:SF1">
    <property type="entry name" value="SLR8022 PROTEIN"/>
    <property type="match status" value="1"/>
</dbReference>
<proteinExistence type="predicted"/>
<evidence type="ECO:0000259" key="1">
    <source>
        <dbReference type="Pfam" id="PF07883"/>
    </source>
</evidence>
<dbReference type="KEGG" id="ahel:Q31a_29310"/>
<dbReference type="SUPFAM" id="SSF51182">
    <property type="entry name" value="RmlC-like cupins"/>
    <property type="match status" value="1"/>
</dbReference>
<dbReference type="RefSeq" id="WP_145078452.1">
    <property type="nucleotide sequence ID" value="NZ_CP036298.1"/>
</dbReference>
<evidence type="ECO:0000313" key="2">
    <source>
        <dbReference type="EMBL" id="QDV24611.1"/>
    </source>
</evidence>
<dbReference type="AlphaFoldDB" id="A0A518G7P5"/>
<keyword evidence="3" id="KW-1185">Reference proteome</keyword>
<dbReference type="Proteomes" id="UP000318017">
    <property type="component" value="Chromosome"/>
</dbReference>
<evidence type="ECO:0000313" key="3">
    <source>
        <dbReference type="Proteomes" id="UP000318017"/>
    </source>
</evidence>
<dbReference type="EMBL" id="CP036298">
    <property type="protein sequence ID" value="QDV24611.1"/>
    <property type="molecule type" value="Genomic_DNA"/>
</dbReference>
<dbReference type="Gene3D" id="2.60.120.10">
    <property type="entry name" value="Jelly Rolls"/>
    <property type="match status" value="1"/>
</dbReference>
<name>A0A518G7P5_9BACT</name>
<dbReference type="InterPro" id="IPR014710">
    <property type="entry name" value="RmlC-like_jellyroll"/>
</dbReference>
<organism evidence="2 3">
    <name type="scientific">Aureliella helgolandensis</name>
    <dbReference type="NCBI Taxonomy" id="2527968"/>
    <lineage>
        <taxon>Bacteria</taxon>
        <taxon>Pseudomonadati</taxon>
        <taxon>Planctomycetota</taxon>
        <taxon>Planctomycetia</taxon>
        <taxon>Pirellulales</taxon>
        <taxon>Pirellulaceae</taxon>
        <taxon>Aureliella</taxon>
    </lineage>
</organism>
<dbReference type="InterPro" id="IPR013096">
    <property type="entry name" value="Cupin_2"/>
</dbReference>
<dbReference type="CDD" id="cd02230">
    <property type="entry name" value="cupin_HP0902-like"/>
    <property type="match status" value="1"/>
</dbReference>
<feature type="domain" description="Cupin type-2" evidence="1">
    <location>
        <begin position="41"/>
        <end position="104"/>
    </location>
</feature>
<dbReference type="OrthoDB" id="8265259at2"/>
<dbReference type="PANTHER" id="PTHR37694">
    <property type="entry name" value="SLR8022 PROTEIN"/>
    <property type="match status" value="1"/>
</dbReference>
<sequence>MAINHAPPAEIIHLQPLGAQIGSLKTHTLFKTDVMEAIRLVLPAGKQIAEHKAPGEITVQCLEGCVKFSVGETTHEMTAGDLLYLEAAQPHAVEALTDSSVLVTLILNKTH</sequence>
<gene>
    <name evidence="2" type="ORF">Q31a_29310</name>
</gene>